<organism evidence="1 2">
    <name type="scientific">Billgrantia campisalis</name>
    <dbReference type="NCBI Taxonomy" id="74661"/>
    <lineage>
        <taxon>Bacteria</taxon>
        <taxon>Pseudomonadati</taxon>
        <taxon>Pseudomonadota</taxon>
        <taxon>Gammaproteobacteria</taxon>
        <taxon>Oceanospirillales</taxon>
        <taxon>Halomonadaceae</taxon>
        <taxon>Billgrantia</taxon>
    </lineage>
</organism>
<evidence type="ECO:0000313" key="2">
    <source>
        <dbReference type="Proteomes" id="UP000814385"/>
    </source>
</evidence>
<dbReference type="EMBL" id="JABFUC010000001">
    <property type="protein sequence ID" value="MCG6656301.1"/>
    <property type="molecule type" value="Genomic_DNA"/>
</dbReference>
<reference evidence="1 2" key="1">
    <citation type="submission" date="2020-05" db="EMBL/GenBank/DDBJ databases">
        <title>Comparative genomic analysis of denitrifying bacteria from Halomonas genus.</title>
        <authorList>
            <person name="Wang L."/>
            <person name="Shao Z."/>
        </authorList>
    </citation>
    <scope>NUCLEOTIDE SEQUENCE [LARGE SCALE GENOMIC DNA]</scope>
    <source>
        <strain evidence="1 2">A4</strain>
    </source>
</reference>
<gene>
    <name evidence="1" type="ORF">HOP52_00725</name>
</gene>
<dbReference type="InterPro" id="IPR008792">
    <property type="entry name" value="PQQD"/>
</dbReference>
<evidence type="ECO:0000313" key="1">
    <source>
        <dbReference type="EMBL" id="MCG6656301.1"/>
    </source>
</evidence>
<dbReference type="RefSeq" id="WP_238974945.1">
    <property type="nucleotide sequence ID" value="NZ_JABFUC010000001.1"/>
</dbReference>
<protein>
    <submittedName>
        <fullName evidence="1">PqqD family peptide modification chaperone</fullName>
    </submittedName>
</protein>
<sequence length="381" mass="42854">METALSSLLATISSNPLWRKLPNVRQVARCHPVPLIAAFGNFSAFEHERLQNLATLLDEATEHYRYIDYQDAEQLTERLALRLRQRFSREELSSFHFATIPRGGHIVLGMLAYALDLRPDQLRDIGTLRSERPSAPIVIVDDCAISGLRLQQYLKHAGKHQVVFASLLAPEGFREALMSREARVIDCLSAEVLRDLGPRRYGEGYAEWCSQQQSRTGEQGYWIGVVAYFAFAWSEPDSKFWNADARRFEAGWHLMPSHLCLKRRIAAETLRCEPAVAGIEGNVMLLPNCPGPIRPADRVLWAEIDSAVAVARMPEDSGHTAPCFRLEGSAAEMWRYVLEHGTLEAAEAALLERYDIAPSTLGHDLAVFVAELEKNGLLIYR</sequence>
<name>A0ABS9P3D9_9GAMM</name>
<dbReference type="Proteomes" id="UP000814385">
    <property type="component" value="Unassembled WGS sequence"/>
</dbReference>
<dbReference type="InterPro" id="IPR029057">
    <property type="entry name" value="PRTase-like"/>
</dbReference>
<dbReference type="Pfam" id="PF05402">
    <property type="entry name" value="PqqD"/>
    <property type="match status" value="1"/>
</dbReference>
<accession>A0ABS9P3D9</accession>
<comment type="caution">
    <text evidence="1">The sequence shown here is derived from an EMBL/GenBank/DDBJ whole genome shotgun (WGS) entry which is preliminary data.</text>
</comment>
<proteinExistence type="predicted"/>
<keyword evidence="2" id="KW-1185">Reference proteome</keyword>
<dbReference type="SUPFAM" id="SSF53271">
    <property type="entry name" value="PRTase-like"/>
    <property type="match status" value="1"/>
</dbReference>